<dbReference type="HOGENOM" id="CLU_2175694_0_0_1"/>
<evidence type="ECO:0000313" key="2">
    <source>
        <dbReference type="Proteomes" id="UP000009183"/>
    </source>
</evidence>
<keyword evidence="2" id="KW-1185">Reference proteome</keyword>
<evidence type="ECO:0000313" key="1">
    <source>
        <dbReference type="EMBL" id="CBI36438.3"/>
    </source>
</evidence>
<sequence>MTRFPRRKPLPLSPLSSGSHQCRCRYFRVANILEYAHEQIKGHQTNSCSCEFTQCRGIAILLIKADQDPIGKPLQESLKRTRSGHAANSVGVHETGLFKKPFDGIHGTRK</sequence>
<protein>
    <submittedName>
        <fullName evidence="1">Uncharacterized protein</fullName>
    </submittedName>
</protein>
<accession>D7TZC4</accession>
<dbReference type="Proteomes" id="UP000009183">
    <property type="component" value="Chromosome 9"/>
</dbReference>
<reference evidence="2" key="1">
    <citation type="journal article" date="2007" name="Nature">
        <title>The grapevine genome sequence suggests ancestral hexaploidization in major angiosperm phyla.</title>
        <authorList>
            <consortium name="The French-Italian Public Consortium for Grapevine Genome Characterization."/>
            <person name="Jaillon O."/>
            <person name="Aury J.-M."/>
            <person name="Noel B."/>
            <person name="Policriti A."/>
            <person name="Clepet C."/>
            <person name="Casagrande A."/>
            <person name="Choisne N."/>
            <person name="Aubourg S."/>
            <person name="Vitulo N."/>
            <person name="Jubin C."/>
            <person name="Vezzi A."/>
            <person name="Legeai F."/>
            <person name="Hugueney P."/>
            <person name="Dasilva C."/>
            <person name="Horner D."/>
            <person name="Mica E."/>
            <person name="Jublot D."/>
            <person name="Poulain J."/>
            <person name="Bruyere C."/>
            <person name="Billault A."/>
            <person name="Segurens B."/>
            <person name="Gouyvenoux M."/>
            <person name="Ugarte E."/>
            <person name="Cattonaro F."/>
            <person name="Anthouard V."/>
            <person name="Vico V."/>
            <person name="Del Fabbro C."/>
            <person name="Alaux M."/>
            <person name="Di Gaspero G."/>
            <person name="Dumas V."/>
            <person name="Felice N."/>
            <person name="Paillard S."/>
            <person name="Juman I."/>
            <person name="Moroldo M."/>
            <person name="Scalabrin S."/>
            <person name="Canaguier A."/>
            <person name="Le Clainche I."/>
            <person name="Malacrida G."/>
            <person name="Durand E."/>
            <person name="Pesole G."/>
            <person name="Laucou V."/>
            <person name="Chatelet P."/>
            <person name="Merdinoglu D."/>
            <person name="Delledonne M."/>
            <person name="Pezzotti M."/>
            <person name="Lecharny A."/>
            <person name="Scarpelli C."/>
            <person name="Artiguenave F."/>
            <person name="Pe M.E."/>
            <person name="Valle G."/>
            <person name="Morgante M."/>
            <person name="Caboche M."/>
            <person name="Adam-Blondon A.-F."/>
            <person name="Weissenbach J."/>
            <person name="Quetier F."/>
            <person name="Wincker P."/>
        </authorList>
    </citation>
    <scope>NUCLEOTIDE SEQUENCE [LARGE SCALE GENOMIC DNA]</scope>
    <source>
        <strain evidence="2">cv. Pinot noir / PN40024</strain>
    </source>
</reference>
<dbReference type="EMBL" id="FN596494">
    <property type="protein sequence ID" value="CBI36438.3"/>
    <property type="molecule type" value="Genomic_DNA"/>
</dbReference>
<dbReference type="PaxDb" id="29760-VIT_09s0002g08440.t01"/>
<dbReference type="InParanoid" id="D7TZC4"/>
<organism evidence="1 2">
    <name type="scientific">Vitis vinifera</name>
    <name type="common">Grape</name>
    <dbReference type="NCBI Taxonomy" id="29760"/>
    <lineage>
        <taxon>Eukaryota</taxon>
        <taxon>Viridiplantae</taxon>
        <taxon>Streptophyta</taxon>
        <taxon>Embryophyta</taxon>
        <taxon>Tracheophyta</taxon>
        <taxon>Spermatophyta</taxon>
        <taxon>Magnoliopsida</taxon>
        <taxon>eudicotyledons</taxon>
        <taxon>Gunneridae</taxon>
        <taxon>Pentapetalae</taxon>
        <taxon>rosids</taxon>
        <taxon>Vitales</taxon>
        <taxon>Vitaceae</taxon>
        <taxon>Viteae</taxon>
        <taxon>Vitis</taxon>
    </lineage>
</organism>
<name>D7TZC4_VITVI</name>
<gene>
    <name evidence="1" type="ordered locus">VIT_09s0002g08440</name>
</gene>
<dbReference type="AlphaFoldDB" id="D7TZC4"/>
<proteinExistence type="predicted"/>